<accession>A0A7W7QJY3</accession>
<organism evidence="2 3">
    <name type="scientific">Streptosporangium saharense</name>
    <dbReference type="NCBI Taxonomy" id="1706840"/>
    <lineage>
        <taxon>Bacteria</taxon>
        <taxon>Bacillati</taxon>
        <taxon>Actinomycetota</taxon>
        <taxon>Actinomycetes</taxon>
        <taxon>Streptosporangiales</taxon>
        <taxon>Streptosporangiaceae</taxon>
        <taxon>Streptosporangium</taxon>
    </lineage>
</organism>
<dbReference type="PROSITE" id="PS50043">
    <property type="entry name" value="HTH_LUXR_2"/>
    <property type="match status" value="1"/>
</dbReference>
<dbReference type="EMBL" id="JACHJP010000002">
    <property type="protein sequence ID" value="MBB4914977.1"/>
    <property type="molecule type" value="Genomic_DNA"/>
</dbReference>
<dbReference type="PANTHER" id="PTHR34293">
    <property type="entry name" value="HTH-TYPE TRANSCRIPTIONAL REGULATOR TRMBL2"/>
    <property type="match status" value="1"/>
</dbReference>
<comment type="caution">
    <text evidence="2">The sequence shown here is derived from an EMBL/GenBank/DDBJ whole genome shotgun (WGS) entry which is preliminary data.</text>
</comment>
<sequence length="312" mass="33491">MLARPNDGVSELAGRLSCEADDVRAALDELSELALIRPSQQQDGHLHAVSPDIGMEILLSRQQAGLIAQQQRLEESRAAAARLIADHASLRSEAGGTGVEQIVGIDNIRDRIAVLCRTVCREIMTFAPDGAQTAENLESARPQDAAVLARGVRLRIVYLDSLRNNQPTVDYADWIVQRGAEVRTVATLPNRMIIMDHSTVVIAVSSDNTAAGAVVLTGEGTVTALCALFESVWASARPLSDAVPINAHGLSPQEQSALALLAEGHTDEAIAKRLGVSPRTSRRLAATLIERLGARSRFEAGVRAVRQGWLEH</sequence>
<name>A0A7W7QJY3_9ACTN</name>
<feature type="domain" description="HTH luxR-type" evidence="1">
    <location>
        <begin position="243"/>
        <end position="308"/>
    </location>
</feature>
<dbReference type="PANTHER" id="PTHR34293:SF1">
    <property type="entry name" value="HTH-TYPE TRANSCRIPTIONAL REGULATOR TRMBL2"/>
    <property type="match status" value="1"/>
</dbReference>
<dbReference type="PRINTS" id="PR00038">
    <property type="entry name" value="HTHLUXR"/>
</dbReference>
<dbReference type="GO" id="GO:0003677">
    <property type="term" value="F:DNA binding"/>
    <property type="evidence" value="ECO:0007669"/>
    <property type="project" value="UniProtKB-KW"/>
</dbReference>
<reference evidence="2 3" key="1">
    <citation type="submission" date="2020-08" db="EMBL/GenBank/DDBJ databases">
        <title>Genomic Encyclopedia of Type Strains, Phase III (KMG-III): the genomes of soil and plant-associated and newly described type strains.</title>
        <authorList>
            <person name="Whitman W."/>
        </authorList>
    </citation>
    <scope>NUCLEOTIDE SEQUENCE [LARGE SCALE GENOMIC DNA]</scope>
    <source>
        <strain evidence="2 3">CECT 8840</strain>
    </source>
</reference>
<dbReference type="CDD" id="cd06170">
    <property type="entry name" value="LuxR_C_like"/>
    <property type="match status" value="1"/>
</dbReference>
<dbReference type="Pfam" id="PF00196">
    <property type="entry name" value="GerE"/>
    <property type="match status" value="1"/>
</dbReference>
<dbReference type="InterPro" id="IPR016032">
    <property type="entry name" value="Sig_transdc_resp-reg_C-effctor"/>
</dbReference>
<dbReference type="InterPro" id="IPR051797">
    <property type="entry name" value="TrmB-like"/>
</dbReference>
<dbReference type="RefSeq" id="WP_246435394.1">
    <property type="nucleotide sequence ID" value="NZ_JACHJP010000002.1"/>
</dbReference>
<keyword evidence="3" id="KW-1185">Reference proteome</keyword>
<keyword evidence="2" id="KW-0238">DNA-binding</keyword>
<dbReference type="InterPro" id="IPR000792">
    <property type="entry name" value="Tscrpt_reg_LuxR_C"/>
</dbReference>
<gene>
    <name evidence="2" type="ORF">FHS44_002062</name>
</gene>
<evidence type="ECO:0000259" key="1">
    <source>
        <dbReference type="PROSITE" id="PS50043"/>
    </source>
</evidence>
<evidence type="ECO:0000313" key="2">
    <source>
        <dbReference type="EMBL" id="MBB4914977.1"/>
    </source>
</evidence>
<dbReference type="AlphaFoldDB" id="A0A7W7QJY3"/>
<proteinExistence type="predicted"/>
<protein>
    <submittedName>
        <fullName evidence="2">DNA-binding NarL/FixJ family response regulator</fullName>
    </submittedName>
</protein>
<dbReference type="SMART" id="SM00421">
    <property type="entry name" value="HTH_LUXR"/>
    <property type="match status" value="1"/>
</dbReference>
<evidence type="ECO:0000313" key="3">
    <source>
        <dbReference type="Proteomes" id="UP000552644"/>
    </source>
</evidence>
<dbReference type="Gene3D" id="1.10.10.10">
    <property type="entry name" value="Winged helix-like DNA-binding domain superfamily/Winged helix DNA-binding domain"/>
    <property type="match status" value="1"/>
</dbReference>
<dbReference type="SUPFAM" id="SSF46894">
    <property type="entry name" value="C-terminal effector domain of the bipartite response regulators"/>
    <property type="match status" value="1"/>
</dbReference>
<dbReference type="Proteomes" id="UP000552644">
    <property type="component" value="Unassembled WGS sequence"/>
</dbReference>
<dbReference type="InterPro" id="IPR036388">
    <property type="entry name" value="WH-like_DNA-bd_sf"/>
</dbReference>
<dbReference type="GO" id="GO:0006355">
    <property type="term" value="P:regulation of DNA-templated transcription"/>
    <property type="evidence" value="ECO:0007669"/>
    <property type="project" value="InterPro"/>
</dbReference>